<accession>G7LGW3</accession>
<dbReference type="PaxDb" id="3880-AET02403"/>
<dbReference type="OMA" id="CATMETW"/>
<dbReference type="Gene3D" id="3.80.10.10">
    <property type="entry name" value="Ribonuclease Inhibitor"/>
    <property type="match status" value="1"/>
</dbReference>
<dbReference type="SUPFAM" id="SSF52047">
    <property type="entry name" value="RNI-like"/>
    <property type="match status" value="1"/>
</dbReference>
<dbReference type="Pfam" id="PF12937">
    <property type="entry name" value="F-box-like"/>
    <property type="match status" value="1"/>
</dbReference>
<evidence type="ECO:0000313" key="3">
    <source>
        <dbReference type="EnsemblPlants" id="AET02403"/>
    </source>
</evidence>
<reference evidence="2 4" key="2">
    <citation type="journal article" date="2014" name="BMC Genomics">
        <title>An improved genome release (version Mt4.0) for the model legume Medicago truncatula.</title>
        <authorList>
            <person name="Tang H."/>
            <person name="Krishnakumar V."/>
            <person name="Bidwell S."/>
            <person name="Rosen B."/>
            <person name="Chan A."/>
            <person name="Zhou S."/>
            <person name="Gentzbittel L."/>
            <person name="Childs K.L."/>
            <person name="Yandell M."/>
            <person name="Gundlach H."/>
            <person name="Mayer K.F."/>
            <person name="Schwartz D.C."/>
            <person name="Town C.D."/>
        </authorList>
    </citation>
    <scope>GENOME REANNOTATION</scope>
    <source>
        <strain evidence="3 4">cv. Jemalong A17</strain>
    </source>
</reference>
<dbReference type="eggNOG" id="KOG1947">
    <property type="taxonomic scope" value="Eukaryota"/>
</dbReference>
<evidence type="ECO:0000259" key="1">
    <source>
        <dbReference type="PROSITE" id="PS50181"/>
    </source>
</evidence>
<dbReference type="InterPro" id="IPR036047">
    <property type="entry name" value="F-box-like_dom_sf"/>
</dbReference>
<gene>
    <name evidence="2" type="ordered locus">MTR_8g040130</name>
</gene>
<proteinExistence type="predicted"/>
<sequence length="223" mass="25111">MAVSSVQPNWLELPRDVTANILQRLGAIEILASACQVCPLWWNIFKDPHMWHTVHITNFRYSPCSPYNYGDNLTKICRNAVARSCGQLEDIAIDYIGTDDLLAYIADRGLSHEGFSETLRKLPLLEELEISQNKQLSNDSLEIVGQCCPLLKSLKYCRHPLDNIEMNDAAFGIAKIMPGLHYLKMSLDELTNDDVLAILDGCPLLETLDLRACKYVEKMPGTN</sequence>
<dbReference type="EMBL" id="CM001224">
    <property type="protein sequence ID" value="AET02403.1"/>
    <property type="molecule type" value="Genomic_DNA"/>
</dbReference>
<dbReference type="InterPro" id="IPR001810">
    <property type="entry name" value="F-box_dom"/>
</dbReference>
<protein>
    <submittedName>
        <fullName evidence="2">F-box/LRR protein</fullName>
    </submittedName>
</protein>
<dbReference type="HOGENOM" id="CLU_044915_1_0_1"/>
<dbReference type="PROSITE" id="PS50181">
    <property type="entry name" value="FBOX"/>
    <property type="match status" value="1"/>
</dbReference>
<feature type="domain" description="F-box" evidence="1">
    <location>
        <begin position="7"/>
        <end position="54"/>
    </location>
</feature>
<evidence type="ECO:0000313" key="4">
    <source>
        <dbReference type="Proteomes" id="UP000002051"/>
    </source>
</evidence>
<dbReference type="PANTHER" id="PTHR38926:SF2">
    <property type="entry name" value="F-BOX_LRR-REPEAT PROTEIN 21-RELATED"/>
    <property type="match status" value="1"/>
</dbReference>
<organism evidence="2 4">
    <name type="scientific">Medicago truncatula</name>
    <name type="common">Barrel medic</name>
    <name type="synonym">Medicago tribuloides</name>
    <dbReference type="NCBI Taxonomy" id="3880"/>
    <lineage>
        <taxon>Eukaryota</taxon>
        <taxon>Viridiplantae</taxon>
        <taxon>Streptophyta</taxon>
        <taxon>Embryophyta</taxon>
        <taxon>Tracheophyta</taxon>
        <taxon>Spermatophyta</taxon>
        <taxon>Magnoliopsida</taxon>
        <taxon>eudicotyledons</taxon>
        <taxon>Gunneridae</taxon>
        <taxon>Pentapetalae</taxon>
        <taxon>rosids</taxon>
        <taxon>fabids</taxon>
        <taxon>Fabales</taxon>
        <taxon>Fabaceae</taxon>
        <taxon>Papilionoideae</taxon>
        <taxon>50 kb inversion clade</taxon>
        <taxon>NPAAA clade</taxon>
        <taxon>Hologalegina</taxon>
        <taxon>IRL clade</taxon>
        <taxon>Trifolieae</taxon>
        <taxon>Medicago</taxon>
    </lineage>
</organism>
<dbReference type="AlphaFoldDB" id="G7LGW3"/>
<dbReference type="InterPro" id="IPR032675">
    <property type="entry name" value="LRR_dom_sf"/>
</dbReference>
<evidence type="ECO:0000313" key="2">
    <source>
        <dbReference type="EMBL" id="AET02403.1"/>
    </source>
</evidence>
<name>G7LGW3_MEDTR</name>
<dbReference type="GO" id="GO:1905761">
    <property type="term" value="F:SCF ubiquitin ligase complex binding"/>
    <property type="evidence" value="ECO:0000318"/>
    <property type="project" value="GO_Central"/>
</dbReference>
<reference evidence="2 4" key="1">
    <citation type="journal article" date="2011" name="Nature">
        <title>The Medicago genome provides insight into the evolution of rhizobial symbioses.</title>
        <authorList>
            <person name="Young N.D."/>
            <person name="Debelle F."/>
            <person name="Oldroyd G.E."/>
            <person name="Geurts R."/>
            <person name="Cannon S.B."/>
            <person name="Udvardi M.K."/>
            <person name="Benedito V.A."/>
            <person name="Mayer K.F."/>
            <person name="Gouzy J."/>
            <person name="Schoof H."/>
            <person name="Van de Peer Y."/>
            <person name="Proost S."/>
            <person name="Cook D.R."/>
            <person name="Meyers B.C."/>
            <person name="Spannagl M."/>
            <person name="Cheung F."/>
            <person name="De Mita S."/>
            <person name="Krishnakumar V."/>
            <person name="Gundlach H."/>
            <person name="Zhou S."/>
            <person name="Mudge J."/>
            <person name="Bharti A.K."/>
            <person name="Murray J.D."/>
            <person name="Naoumkina M.A."/>
            <person name="Rosen B."/>
            <person name="Silverstein K.A."/>
            <person name="Tang H."/>
            <person name="Rombauts S."/>
            <person name="Zhao P.X."/>
            <person name="Zhou P."/>
            <person name="Barbe V."/>
            <person name="Bardou P."/>
            <person name="Bechner M."/>
            <person name="Bellec A."/>
            <person name="Berger A."/>
            <person name="Berges H."/>
            <person name="Bidwell S."/>
            <person name="Bisseling T."/>
            <person name="Choisne N."/>
            <person name="Couloux A."/>
            <person name="Denny R."/>
            <person name="Deshpande S."/>
            <person name="Dai X."/>
            <person name="Doyle J.J."/>
            <person name="Dudez A.M."/>
            <person name="Farmer A.D."/>
            <person name="Fouteau S."/>
            <person name="Franken C."/>
            <person name="Gibelin C."/>
            <person name="Gish J."/>
            <person name="Goldstein S."/>
            <person name="Gonzalez A.J."/>
            <person name="Green P.J."/>
            <person name="Hallab A."/>
            <person name="Hartog M."/>
            <person name="Hua A."/>
            <person name="Humphray S.J."/>
            <person name="Jeong D.H."/>
            <person name="Jing Y."/>
            <person name="Jocker A."/>
            <person name="Kenton S.M."/>
            <person name="Kim D.J."/>
            <person name="Klee K."/>
            <person name="Lai H."/>
            <person name="Lang C."/>
            <person name="Lin S."/>
            <person name="Macmil S.L."/>
            <person name="Magdelenat G."/>
            <person name="Matthews L."/>
            <person name="McCorrison J."/>
            <person name="Monaghan E.L."/>
            <person name="Mun J.H."/>
            <person name="Najar F.Z."/>
            <person name="Nicholson C."/>
            <person name="Noirot C."/>
            <person name="O'Bleness M."/>
            <person name="Paule C.R."/>
            <person name="Poulain J."/>
            <person name="Prion F."/>
            <person name="Qin B."/>
            <person name="Qu C."/>
            <person name="Retzel E.F."/>
            <person name="Riddle C."/>
            <person name="Sallet E."/>
            <person name="Samain S."/>
            <person name="Samson N."/>
            <person name="Sanders I."/>
            <person name="Saurat O."/>
            <person name="Scarpelli C."/>
            <person name="Schiex T."/>
            <person name="Segurens B."/>
            <person name="Severin A.J."/>
            <person name="Sherrier D.J."/>
            <person name="Shi R."/>
            <person name="Sims S."/>
            <person name="Singer S.R."/>
            <person name="Sinharoy S."/>
            <person name="Sterck L."/>
            <person name="Viollet A."/>
            <person name="Wang B.B."/>
            <person name="Wang K."/>
            <person name="Wang M."/>
            <person name="Wang X."/>
            <person name="Warfsmann J."/>
            <person name="Weissenbach J."/>
            <person name="White D.D."/>
            <person name="White J.D."/>
            <person name="Wiley G.B."/>
            <person name="Wincker P."/>
            <person name="Xing Y."/>
            <person name="Yang L."/>
            <person name="Yao Z."/>
            <person name="Ying F."/>
            <person name="Zhai J."/>
            <person name="Zhou L."/>
            <person name="Zuber A."/>
            <person name="Denarie J."/>
            <person name="Dixon R.A."/>
            <person name="May G.D."/>
            <person name="Schwartz D.C."/>
            <person name="Rogers J."/>
            <person name="Quetier F."/>
            <person name="Town C.D."/>
            <person name="Roe B.A."/>
        </authorList>
    </citation>
    <scope>NUCLEOTIDE SEQUENCE [LARGE SCALE GENOMIC DNA]</scope>
    <source>
        <strain evidence="2">A17</strain>
        <strain evidence="3 4">cv. Jemalong A17</strain>
    </source>
</reference>
<keyword evidence="4" id="KW-1185">Reference proteome</keyword>
<dbReference type="EnsemblPlants" id="AET02403">
    <property type="protein sequence ID" value="AET02403"/>
    <property type="gene ID" value="MTR_8g040130"/>
</dbReference>
<dbReference type="CDD" id="cd22164">
    <property type="entry name" value="F-box_AtSKIP19-like"/>
    <property type="match status" value="1"/>
</dbReference>
<reference evidence="3" key="3">
    <citation type="submission" date="2015-04" db="UniProtKB">
        <authorList>
            <consortium name="EnsemblPlants"/>
        </authorList>
    </citation>
    <scope>IDENTIFICATION</scope>
    <source>
        <strain evidence="3">cv. Jemalong A17</strain>
    </source>
</reference>
<dbReference type="Gene3D" id="1.20.1280.50">
    <property type="match status" value="1"/>
</dbReference>
<dbReference type="SUPFAM" id="SSF81383">
    <property type="entry name" value="F-box domain"/>
    <property type="match status" value="1"/>
</dbReference>
<dbReference type="Proteomes" id="UP000002051">
    <property type="component" value="Chromosome 8"/>
</dbReference>
<dbReference type="PANTHER" id="PTHR38926">
    <property type="entry name" value="F-BOX DOMAIN CONTAINING PROTEIN, EXPRESSED"/>
    <property type="match status" value="1"/>
</dbReference>